<dbReference type="InterPro" id="IPR011335">
    <property type="entry name" value="Restrct_endonuc-II-like"/>
</dbReference>
<accession>A0A934W149</accession>
<protein>
    <recommendedName>
        <fullName evidence="12">DNA 3'-5' helicase</fullName>
        <ecNumber evidence="12">5.6.2.4</ecNumber>
    </recommendedName>
    <alternativeName>
        <fullName evidence="13">DNA 3'-5' helicase II</fullName>
    </alternativeName>
</protein>
<dbReference type="InterPro" id="IPR014016">
    <property type="entry name" value="UvrD-like_ATP-bd"/>
</dbReference>
<dbReference type="GO" id="GO:0004527">
    <property type="term" value="F:exonuclease activity"/>
    <property type="evidence" value="ECO:0007669"/>
    <property type="project" value="UniProtKB-KW"/>
</dbReference>
<dbReference type="Pfam" id="PF12705">
    <property type="entry name" value="PDDEXK_1"/>
    <property type="match status" value="1"/>
</dbReference>
<evidence type="ECO:0000256" key="3">
    <source>
        <dbReference type="ARBA" id="ARBA00022763"/>
    </source>
</evidence>
<dbReference type="InterPro" id="IPR038726">
    <property type="entry name" value="PDDEXK_AddAB-type"/>
</dbReference>
<sequence length="1134" mass="123065">MTPSRKRWAIMDDATRNQIEAADPARSTWLTANAGSGKTRVLTDRVARLLLAGTPPERILCLTYTKAAATEMQNRLLARLGKWAMLPEAELRAELRILGEAGEPDLREARRLFARAIETPGGLKVQTIHSFCAALLRRFPLEAGVPMGFSELDDRSARALRAEIVEEMAEEGDPAIRDLTALQSGDNLDSFLAGLSQTDFRDPPDPATIWAAMGLPVGLTGDALLAQVFDGSEGDLFDVLIPLLHGSGTNDQKLAAKLTGPRWRDPGMAELEVLCDALLTGAKTKEPFSAKIGTVPAVGLQRGAAKAFMPDLEDLMLRVQEARPSAMALGLAQKTLALHRFGHAFTGRVNQRKAAHGWLDFDDLILRTADLLDNSSMAQWVLWRLDGGIDHILVDEAQDTSPDQWRVIRRLTDEFTSGAGAHDRTRTLFVVGDPKQSIYSFQGADIAVFEEMRDRFDHDFAAVQQPMQQRGLAHSFRSSPAILSLVDAVFDGPAAQGLGDPPRHIAFRDALPGRVDLWPALPEPEKPERADWTQPVDAPAENAADTELARAIARQIRAMLGTPILDAKSGLPRAIGPGDIQILVQRRRGLFDDLIRELKAANLPVAGADRLKLAAELAVRDITALLSVVATPEDNLSLAAALRSPLFGLTEDDLYRLAVGRPKNLFLRARLEESQHDRAKAIFRDLFSQADYLRPYDLISRLLIRHGGRAALLARLGPEAEDGIEELLSQALAYESVETPSLTGFLVWLASDDVQVKRQLPGGSGGLIRVMTVHGSKGLESPVVILPETQKRKADNRARTVRLDDLPVWKGSAEERPDPVTDAVAEHDQRQEEERRRLLYVAMTRAESWLIVAAAGETGSGMESWHAMIAEGAGRVALERSEIEIDGIGTGLRLAFGNWPAGPVAAAAVAKAQVAVPDWALRAPPPQPDYVGPVAATSLGGAKVLGGPVEDADRAAAMLRGTRLHLLLEHLPGQAREAWRDVATSALSGDEGGLPDEAELTALLAEVTAVIDAPDLTEIMSPGPDAELLREVDLSAPLPGIGILHGTIDRLIVTDECILAVDYKSNSEVPAAPEATPEGILRQMAAYRDALRLIWPDRRVEAAVLWTATRSLMMLPDPVLDQAMAALDHRAPRS</sequence>
<dbReference type="RefSeq" id="WP_200688803.1">
    <property type="nucleotide sequence ID" value="NZ_JAEPRQ010000008.1"/>
</dbReference>
<proteinExistence type="predicted"/>
<evidence type="ECO:0000256" key="13">
    <source>
        <dbReference type="ARBA" id="ARBA00034923"/>
    </source>
</evidence>
<evidence type="ECO:0000256" key="6">
    <source>
        <dbReference type="ARBA" id="ARBA00022839"/>
    </source>
</evidence>
<evidence type="ECO:0000256" key="11">
    <source>
        <dbReference type="ARBA" id="ARBA00034617"/>
    </source>
</evidence>
<reference evidence="19" key="1">
    <citation type="submission" date="2021-01" db="EMBL/GenBank/DDBJ databases">
        <title>Paracoccus amoyensis sp. nov., isolated from the surface seawater along the coast of Xiamen Island, China.</title>
        <authorList>
            <person name="Lyu L."/>
        </authorList>
    </citation>
    <scope>NUCLEOTIDE SEQUENCE</scope>
    <source>
        <strain evidence="19">MJ17</strain>
    </source>
</reference>
<dbReference type="Gene3D" id="1.10.486.10">
    <property type="entry name" value="PCRA, domain 4"/>
    <property type="match status" value="1"/>
</dbReference>
<organism evidence="19 20">
    <name type="scientific">Paracoccus caeni</name>
    <dbReference type="NCBI Taxonomy" id="657651"/>
    <lineage>
        <taxon>Bacteria</taxon>
        <taxon>Pseudomonadati</taxon>
        <taxon>Pseudomonadota</taxon>
        <taxon>Alphaproteobacteria</taxon>
        <taxon>Rhodobacterales</taxon>
        <taxon>Paracoccaceae</taxon>
        <taxon>Paracoccus</taxon>
    </lineage>
</organism>
<evidence type="ECO:0000313" key="20">
    <source>
        <dbReference type="Proteomes" id="UP000640485"/>
    </source>
</evidence>
<evidence type="ECO:0000256" key="1">
    <source>
        <dbReference type="ARBA" id="ARBA00022722"/>
    </source>
</evidence>
<dbReference type="InterPro" id="IPR014151">
    <property type="entry name" value="DNA_helicase_AddA"/>
</dbReference>
<dbReference type="Gene3D" id="3.90.320.10">
    <property type="match status" value="1"/>
</dbReference>
<keyword evidence="10" id="KW-0413">Isomerase</keyword>
<dbReference type="Pfam" id="PF13361">
    <property type="entry name" value="UvrD_C"/>
    <property type="match status" value="1"/>
</dbReference>
<dbReference type="InterPro" id="IPR014017">
    <property type="entry name" value="DNA_helicase_UvrD-like_C"/>
</dbReference>
<keyword evidence="1" id="KW-0540">Nuclease</keyword>
<feature type="domain" description="UvrD-like helicase ATP-binding" evidence="17">
    <location>
        <begin position="11"/>
        <end position="479"/>
    </location>
</feature>
<feature type="region of interest" description="Disordered" evidence="16">
    <location>
        <begin position="810"/>
        <end position="829"/>
    </location>
</feature>
<dbReference type="PROSITE" id="PS51198">
    <property type="entry name" value="UVRD_HELICASE_ATP_BIND"/>
    <property type="match status" value="1"/>
</dbReference>
<keyword evidence="8" id="KW-0238">DNA-binding</keyword>
<evidence type="ECO:0000256" key="15">
    <source>
        <dbReference type="PROSITE-ProRule" id="PRU00560"/>
    </source>
</evidence>
<dbReference type="GO" id="GO:0033202">
    <property type="term" value="C:DNA helicase complex"/>
    <property type="evidence" value="ECO:0007669"/>
    <property type="project" value="TreeGrafter"/>
</dbReference>
<comment type="catalytic activity">
    <reaction evidence="11">
        <text>Couples ATP hydrolysis with the unwinding of duplex DNA by translocating in the 3'-5' direction.</text>
        <dbReference type="EC" id="5.6.2.4"/>
    </reaction>
</comment>
<evidence type="ECO:0000256" key="2">
    <source>
        <dbReference type="ARBA" id="ARBA00022741"/>
    </source>
</evidence>
<keyword evidence="9" id="KW-0234">DNA repair</keyword>
<keyword evidence="5 15" id="KW-0347">Helicase</keyword>
<evidence type="ECO:0000256" key="16">
    <source>
        <dbReference type="SAM" id="MobiDB-lite"/>
    </source>
</evidence>
<dbReference type="Proteomes" id="UP000640485">
    <property type="component" value="Unassembled WGS sequence"/>
</dbReference>
<dbReference type="PANTHER" id="PTHR11070">
    <property type="entry name" value="UVRD / RECB / PCRA DNA HELICASE FAMILY MEMBER"/>
    <property type="match status" value="1"/>
</dbReference>
<evidence type="ECO:0000313" key="19">
    <source>
        <dbReference type="EMBL" id="MBK4217620.1"/>
    </source>
</evidence>
<dbReference type="NCBIfam" id="TIGR02784">
    <property type="entry name" value="addA_alphas"/>
    <property type="match status" value="1"/>
</dbReference>
<keyword evidence="2 15" id="KW-0547">Nucleotide-binding</keyword>
<evidence type="ECO:0000256" key="12">
    <source>
        <dbReference type="ARBA" id="ARBA00034808"/>
    </source>
</evidence>
<feature type="binding site" evidence="15">
    <location>
        <begin position="32"/>
        <end position="39"/>
    </location>
    <ligand>
        <name>ATP</name>
        <dbReference type="ChEBI" id="CHEBI:30616"/>
    </ligand>
</feature>
<evidence type="ECO:0000259" key="17">
    <source>
        <dbReference type="PROSITE" id="PS51198"/>
    </source>
</evidence>
<dbReference type="GO" id="GO:0005524">
    <property type="term" value="F:ATP binding"/>
    <property type="evidence" value="ECO:0007669"/>
    <property type="project" value="UniProtKB-UniRule"/>
</dbReference>
<dbReference type="GO" id="GO:0000725">
    <property type="term" value="P:recombinational repair"/>
    <property type="evidence" value="ECO:0007669"/>
    <property type="project" value="TreeGrafter"/>
</dbReference>
<keyword evidence="6" id="KW-0269">Exonuclease</keyword>
<evidence type="ECO:0000256" key="9">
    <source>
        <dbReference type="ARBA" id="ARBA00023204"/>
    </source>
</evidence>
<evidence type="ECO:0000256" key="4">
    <source>
        <dbReference type="ARBA" id="ARBA00022801"/>
    </source>
</evidence>
<dbReference type="GO" id="GO:0005829">
    <property type="term" value="C:cytosol"/>
    <property type="evidence" value="ECO:0007669"/>
    <property type="project" value="TreeGrafter"/>
</dbReference>
<comment type="catalytic activity">
    <reaction evidence="14">
        <text>ATP + H2O = ADP + phosphate + H(+)</text>
        <dbReference type="Rhea" id="RHEA:13065"/>
        <dbReference type="ChEBI" id="CHEBI:15377"/>
        <dbReference type="ChEBI" id="CHEBI:15378"/>
        <dbReference type="ChEBI" id="CHEBI:30616"/>
        <dbReference type="ChEBI" id="CHEBI:43474"/>
        <dbReference type="ChEBI" id="CHEBI:456216"/>
        <dbReference type="EC" id="5.6.2.4"/>
    </reaction>
</comment>
<dbReference type="PANTHER" id="PTHR11070:SF2">
    <property type="entry name" value="ATP-DEPENDENT DNA HELICASE SRS2"/>
    <property type="match status" value="1"/>
</dbReference>
<evidence type="ECO:0000256" key="14">
    <source>
        <dbReference type="ARBA" id="ARBA00048988"/>
    </source>
</evidence>
<dbReference type="InterPro" id="IPR011604">
    <property type="entry name" value="PDDEXK-like_dom_sf"/>
</dbReference>
<keyword evidence="20" id="KW-1185">Reference proteome</keyword>
<comment type="caution">
    <text evidence="19">The sequence shown here is derived from an EMBL/GenBank/DDBJ whole genome shotgun (WGS) entry which is preliminary data.</text>
</comment>
<dbReference type="PROSITE" id="PS51217">
    <property type="entry name" value="UVRD_HELICASE_CTER"/>
    <property type="match status" value="1"/>
</dbReference>
<name>A0A934W149_9RHOB</name>
<evidence type="ECO:0000256" key="5">
    <source>
        <dbReference type="ARBA" id="ARBA00022806"/>
    </source>
</evidence>
<keyword evidence="3" id="KW-0227">DNA damage</keyword>
<dbReference type="EMBL" id="JAEPRQ010000008">
    <property type="protein sequence ID" value="MBK4217620.1"/>
    <property type="molecule type" value="Genomic_DNA"/>
</dbReference>
<dbReference type="GO" id="GO:0003677">
    <property type="term" value="F:DNA binding"/>
    <property type="evidence" value="ECO:0007669"/>
    <property type="project" value="UniProtKB-KW"/>
</dbReference>
<dbReference type="SUPFAM" id="SSF52540">
    <property type="entry name" value="P-loop containing nucleoside triphosphate hydrolases"/>
    <property type="match status" value="1"/>
</dbReference>
<evidence type="ECO:0000256" key="8">
    <source>
        <dbReference type="ARBA" id="ARBA00023125"/>
    </source>
</evidence>
<keyword evidence="7 15" id="KW-0067">ATP-binding</keyword>
<dbReference type="EC" id="5.6.2.4" evidence="12"/>
<feature type="domain" description="UvrD-like helicase C-terminal" evidence="18">
    <location>
        <begin position="504"/>
        <end position="778"/>
    </location>
</feature>
<dbReference type="InterPro" id="IPR027417">
    <property type="entry name" value="P-loop_NTPase"/>
</dbReference>
<dbReference type="AlphaFoldDB" id="A0A934W149"/>
<evidence type="ECO:0000259" key="18">
    <source>
        <dbReference type="PROSITE" id="PS51217"/>
    </source>
</evidence>
<dbReference type="GO" id="GO:0043138">
    <property type="term" value="F:3'-5' DNA helicase activity"/>
    <property type="evidence" value="ECO:0007669"/>
    <property type="project" value="UniProtKB-EC"/>
</dbReference>
<evidence type="ECO:0000256" key="7">
    <source>
        <dbReference type="ARBA" id="ARBA00022840"/>
    </source>
</evidence>
<gene>
    <name evidence="19" type="primary">addA</name>
    <name evidence="19" type="ORF">JJJ17_16945</name>
</gene>
<keyword evidence="4 15" id="KW-0378">Hydrolase</keyword>
<evidence type="ECO:0000256" key="10">
    <source>
        <dbReference type="ARBA" id="ARBA00023235"/>
    </source>
</evidence>
<dbReference type="InterPro" id="IPR000212">
    <property type="entry name" value="DNA_helicase_UvrD/REP"/>
</dbReference>
<dbReference type="Pfam" id="PF00580">
    <property type="entry name" value="UvrD-helicase"/>
    <property type="match status" value="1"/>
</dbReference>
<dbReference type="SUPFAM" id="SSF52980">
    <property type="entry name" value="Restriction endonuclease-like"/>
    <property type="match status" value="1"/>
</dbReference>
<dbReference type="Gene3D" id="3.40.50.300">
    <property type="entry name" value="P-loop containing nucleotide triphosphate hydrolases"/>
    <property type="match status" value="4"/>
</dbReference>